<dbReference type="Pfam" id="PF03793">
    <property type="entry name" value="PASTA"/>
    <property type="match status" value="2"/>
</dbReference>
<reference evidence="4" key="1">
    <citation type="journal article" date="2019" name="Int. J. Syst. Evol. Microbiol.">
        <title>The Global Catalogue of Microorganisms (GCM) 10K type strain sequencing project: providing services to taxonomists for standard genome sequencing and annotation.</title>
        <authorList>
            <consortium name="The Broad Institute Genomics Platform"/>
            <consortium name="The Broad Institute Genome Sequencing Center for Infectious Disease"/>
            <person name="Wu L."/>
            <person name="Ma J."/>
        </authorList>
    </citation>
    <scope>NUCLEOTIDE SEQUENCE [LARGE SCALE GENOMIC DNA]</scope>
    <source>
        <strain evidence="4">JCM 17225</strain>
    </source>
</reference>
<evidence type="ECO:0000313" key="3">
    <source>
        <dbReference type="EMBL" id="GAA4035206.1"/>
    </source>
</evidence>
<dbReference type="InterPro" id="IPR005543">
    <property type="entry name" value="PASTA_dom"/>
</dbReference>
<feature type="domain" description="PASTA" evidence="2">
    <location>
        <begin position="62"/>
        <end position="128"/>
    </location>
</feature>
<sequence>MTFDYDVLWTPNFNTHVTHSMAFLTSNTPLDVVKHLVLIAVAGLLLVLGFFYVYLPMSTHHGETITVPKVTGMNVADLEKYLDERNLNYFVDDSSYSPNIPPFTVLVQDPAPGEKVKEGRKIYLQVSMKNPPVIKMPKLTDGSSKNAMLILKSYDLVVGQLQMVPDLASGAVLKQLVNGKEIAPGAPIAKGTKVDLVVGDGQGNQTFAVPRLIDMPEDEAITLLVGQGLQKGEVFEQPAEQGQTPGTVVRQRPAAGPDATIRMGQLVDIWIAR</sequence>
<dbReference type="SUPFAM" id="SSF54184">
    <property type="entry name" value="Penicillin-binding protein 2x (pbp-2x), c-terminal domain"/>
    <property type="match status" value="1"/>
</dbReference>
<dbReference type="Proteomes" id="UP001501469">
    <property type="component" value="Unassembled WGS sequence"/>
</dbReference>
<dbReference type="EMBL" id="BAABDK010000016">
    <property type="protein sequence ID" value="GAA4035206.1"/>
    <property type="molecule type" value="Genomic_DNA"/>
</dbReference>
<gene>
    <name evidence="3" type="ORF">GCM10022409_19770</name>
</gene>
<evidence type="ECO:0000256" key="1">
    <source>
        <dbReference type="SAM" id="Phobius"/>
    </source>
</evidence>
<accession>A0ABP7U3D7</accession>
<feature type="transmembrane region" description="Helical" evidence="1">
    <location>
        <begin position="36"/>
        <end position="55"/>
    </location>
</feature>
<comment type="caution">
    <text evidence="3">The sequence shown here is derived from an EMBL/GenBank/DDBJ whole genome shotgun (WGS) entry which is preliminary data.</text>
</comment>
<protein>
    <recommendedName>
        <fullName evidence="2">PASTA domain-containing protein</fullName>
    </recommendedName>
</protein>
<dbReference type="SMART" id="SM00740">
    <property type="entry name" value="PASTA"/>
    <property type="match status" value="3"/>
</dbReference>
<keyword evidence="1" id="KW-0812">Transmembrane</keyword>
<dbReference type="PROSITE" id="PS51178">
    <property type="entry name" value="PASTA"/>
    <property type="match status" value="3"/>
</dbReference>
<keyword evidence="1" id="KW-1133">Transmembrane helix</keyword>
<keyword evidence="4" id="KW-1185">Reference proteome</keyword>
<feature type="domain" description="PASTA" evidence="2">
    <location>
        <begin position="203"/>
        <end position="273"/>
    </location>
</feature>
<organism evidence="3 4">
    <name type="scientific">Hymenobacter glaciei</name>
    <dbReference type="NCBI Taxonomy" id="877209"/>
    <lineage>
        <taxon>Bacteria</taxon>
        <taxon>Pseudomonadati</taxon>
        <taxon>Bacteroidota</taxon>
        <taxon>Cytophagia</taxon>
        <taxon>Cytophagales</taxon>
        <taxon>Hymenobacteraceae</taxon>
        <taxon>Hymenobacter</taxon>
    </lineage>
</organism>
<keyword evidence="1" id="KW-0472">Membrane</keyword>
<evidence type="ECO:0000259" key="2">
    <source>
        <dbReference type="PROSITE" id="PS51178"/>
    </source>
</evidence>
<evidence type="ECO:0000313" key="4">
    <source>
        <dbReference type="Proteomes" id="UP001501469"/>
    </source>
</evidence>
<feature type="domain" description="PASTA" evidence="2">
    <location>
        <begin position="130"/>
        <end position="200"/>
    </location>
</feature>
<proteinExistence type="predicted"/>
<dbReference type="Gene3D" id="3.30.10.20">
    <property type="match status" value="3"/>
</dbReference>
<dbReference type="CDD" id="cd06577">
    <property type="entry name" value="PASTA_pknB"/>
    <property type="match status" value="2"/>
</dbReference>
<name>A0ABP7U3D7_9BACT</name>